<dbReference type="GO" id="GO:0046444">
    <property type="term" value="P:FMN metabolic process"/>
    <property type="evidence" value="ECO:0007669"/>
    <property type="project" value="UniProtKB-UniRule"/>
</dbReference>
<dbReference type="GO" id="GO:0003919">
    <property type="term" value="F:FMN adenylyltransferase activity"/>
    <property type="evidence" value="ECO:0007669"/>
    <property type="project" value="UniProtKB-UniRule"/>
</dbReference>
<feature type="binding site" evidence="8">
    <location>
        <begin position="9"/>
        <end position="10"/>
    </location>
    <ligand>
        <name>ATP</name>
        <dbReference type="ChEBI" id="CHEBI:30616"/>
    </ligand>
</feature>
<feature type="binding site" evidence="8">
    <location>
        <begin position="14"/>
        <end position="17"/>
    </location>
    <ligand>
        <name>ATP</name>
        <dbReference type="ChEBI" id="CHEBI:30616"/>
    </ligand>
</feature>
<gene>
    <name evidence="8" type="primary">ribL</name>
    <name evidence="10" type="ORF">EF807_07985</name>
</gene>
<evidence type="ECO:0000256" key="1">
    <source>
        <dbReference type="ARBA" id="ARBA00022630"/>
    </source>
</evidence>
<dbReference type="HAMAP" id="MF_02115">
    <property type="entry name" value="FAD_synth_arch"/>
    <property type="match status" value="1"/>
</dbReference>
<dbReference type="EMBL" id="RXIL01000145">
    <property type="protein sequence ID" value="RZN67000.1"/>
    <property type="molecule type" value="Genomic_DNA"/>
</dbReference>
<evidence type="ECO:0000256" key="6">
    <source>
        <dbReference type="ARBA" id="ARBA00022827"/>
    </source>
</evidence>
<feature type="domain" description="Cytidyltransferase-like" evidence="9">
    <location>
        <begin position="5"/>
        <end position="131"/>
    </location>
</feature>
<comment type="cofactor">
    <cofactor evidence="8">
        <name>a divalent metal cation</name>
        <dbReference type="ChEBI" id="CHEBI:60240"/>
    </cofactor>
</comment>
<comment type="caution">
    <text evidence="8">Lacks conserved residue(s) required for the propagation of feature annotation.</text>
</comment>
<keyword evidence="1 8" id="KW-0285">Flavoprotein</keyword>
<keyword evidence="5 8" id="KW-0547">Nucleotide-binding</keyword>
<dbReference type="PANTHER" id="PTHR43793">
    <property type="entry name" value="FAD SYNTHASE"/>
    <property type="match status" value="1"/>
</dbReference>
<evidence type="ECO:0000313" key="11">
    <source>
        <dbReference type="Proteomes" id="UP000320766"/>
    </source>
</evidence>
<accession>A0A520KUT2</accession>
<dbReference type="InterPro" id="IPR024902">
    <property type="entry name" value="FAD_synth_RibL"/>
</dbReference>
<dbReference type="InterPro" id="IPR014729">
    <property type="entry name" value="Rossmann-like_a/b/a_fold"/>
</dbReference>
<dbReference type="InterPro" id="IPR004821">
    <property type="entry name" value="Cyt_trans-like"/>
</dbReference>
<dbReference type="InterPro" id="IPR050385">
    <property type="entry name" value="Archaeal_FAD_synthase"/>
</dbReference>
<evidence type="ECO:0000259" key="9">
    <source>
        <dbReference type="Pfam" id="PF01467"/>
    </source>
</evidence>
<dbReference type="AlphaFoldDB" id="A0A520KUT2"/>
<comment type="similarity">
    <text evidence="8">Belongs to the archaeal FAD synthase family.</text>
</comment>
<dbReference type="UniPathway" id="UPA00277">
    <property type="reaction ID" value="UER00407"/>
</dbReference>
<keyword evidence="6 8" id="KW-0274">FAD</keyword>
<comment type="subunit">
    <text evidence="8">Homodimer.</text>
</comment>
<dbReference type="Gene3D" id="3.40.50.620">
    <property type="entry name" value="HUPs"/>
    <property type="match status" value="1"/>
</dbReference>
<evidence type="ECO:0000256" key="8">
    <source>
        <dbReference type="HAMAP-Rule" id="MF_02115"/>
    </source>
</evidence>
<dbReference type="EC" id="2.7.7.2" evidence="8"/>
<protein>
    <recommendedName>
        <fullName evidence="8">FAD synthase</fullName>
        <ecNumber evidence="8">2.7.7.2</ecNumber>
    </recommendedName>
    <alternativeName>
        <fullName evidence="8">FMN adenylyltransferase</fullName>
    </alternativeName>
    <alternativeName>
        <fullName evidence="8">Flavin adenine dinucleotide synthase</fullName>
    </alternativeName>
</protein>
<dbReference type="Pfam" id="PF01467">
    <property type="entry name" value="CTP_transf_like"/>
    <property type="match status" value="1"/>
</dbReference>
<evidence type="ECO:0000256" key="5">
    <source>
        <dbReference type="ARBA" id="ARBA00022741"/>
    </source>
</evidence>
<comment type="catalytic activity">
    <reaction evidence="8">
        <text>FMN + ATP + H(+) = FAD + diphosphate</text>
        <dbReference type="Rhea" id="RHEA:17237"/>
        <dbReference type="ChEBI" id="CHEBI:15378"/>
        <dbReference type="ChEBI" id="CHEBI:30616"/>
        <dbReference type="ChEBI" id="CHEBI:33019"/>
        <dbReference type="ChEBI" id="CHEBI:57692"/>
        <dbReference type="ChEBI" id="CHEBI:58210"/>
        <dbReference type="EC" id="2.7.7.2"/>
    </reaction>
</comment>
<evidence type="ECO:0000313" key="10">
    <source>
        <dbReference type="EMBL" id="RZN67000.1"/>
    </source>
</evidence>
<keyword evidence="2 8" id="KW-0288">FMN</keyword>
<feature type="binding site" evidence="8">
    <location>
        <position position="92"/>
    </location>
    <ligand>
        <name>ATP</name>
        <dbReference type="ChEBI" id="CHEBI:30616"/>
    </ligand>
</feature>
<keyword evidence="7 8" id="KW-0067">ATP-binding</keyword>
<reference evidence="10 11" key="1">
    <citation type="journal article" date="2019" name="Nat. Microbiol.">
        <title>Wide diversity of methane and short-chain alkane metabolisms in uncultured archaea.</title>
        <authorList>
            <person name="Borrel G."/>
            <person name="Adam P.S."/>
            <person name="McKay L.J."/>
            <person name="Chen L.X."/>
            <person name="Sierra-Garcia I.N."/>
            <person name="Sieber C.M."/>
            <person name="Letourneur Q."/>
            <person name="Ghozlane A."/>
            <person name="Andersen G.L."/>
            <person name="Li W.J."/>
            <person name="Hallam S.J."/>
            <person name="Muyzer G."/>
            <person name="de Oliveira V.M."/>
            <person name="Inskeep W.P."/>
            <person name="Banfield J.F."/>
            <person name="Gribaldo S."/>
        </authorList>
    </citation>
    <scope>NUCLEOTIDE SEQUENCE [LARGE SCALE GENOMIC DNA]</scope>
    <source>
        <strain evidence="10">NM1b</strain>
    </source>
</reference>
<dbReference type="PANTHER" id="PTHR43793:SF1">
    <property type="entry name" value="FAD SYNTHASE"/>
    <property type="match status" value="1"/>
</dbReference>
<dbReference type="NCBIfam" id="TIGR00125">
    <property type="entry name" value="cyt_tran_rel"/>
    <property type="match status" value="1"/>
</dbReference>
<dbReference type="GO" id="GO:0006747">
    <property type="term" value="P:FAD biosynthetic process"/>
    <property type="evidence" value="ECO:0007669"/>
    <property type="project" value="UniProtKB-UniRule"/>
</dbReference>
<comment type="function">
    <text evidence="8">Catalyzes the transfer of the AMP portion of ATP to flavin mononucleotide (FMN) to produce flavin adenine dinucleotide (FAD) coenzyme.</text>
</comment>
<keyword evidence="4 8" id="KW-0548">Nucleotidyltransferase</keyword>
<evidence type="ECO:0000256" key="7">
    <source>
        <dbReference type="ARBA" id="ARBA00022840"/>
    </source>
</evidence>
<evidence type="ECO:0000256" key="3">
    <source>
        <dbReference type="ARBA" id="ARBA00022679"/>
    </source>
</evidence>
<dbReference type="Proteomes" id="UP000320766">
    <property type="component" value="Unassembled WGS sequence"/>
</dbReference>
<sequence length="146" mass="16798">MVRVLATGTFDILHPGHLLYLEEARALGDELYVIVAREKNIKHKPKPIISENQRLKMISSLNAVDEAILGSEGDIFERLYEIKPDIIALGHDQHFDERVLERELKERGIKADVVRIKKSLDCELCSSAKIYKKIVEREMLKNSKNF</sequence>
<dbReference type="CDD" id="cd02170">
    <property type="entry name" value="cytidylyltransferase"/>
    <property type="match status" value="1"/>
</dbReference>
<dbReference type="SUPFAM" id="SSF52374">
    <property type="entry name" value="Nucleotidylyl transferase"/>
    <property type="match status" value="1"/>
</dbReference>
<keyword evidence="3 8" id="KW-0808">Transferase</keyword>
<dbReference type="GO" id="GO:0005524">
    <property type="term" value="F:ATP binding"/>
    <property type="evidence" value="ECO:0007669"/>
    <property type="project" value="UniProtKB-UniRule"/>
</dbReference>
<proteinExistence type="inferred from homology"/>
<organism evidence="10 11">
    <name type="scientific">Candidatus Methanolliviera hydrocarbonicum</name>
    <dbReference type="NCBI Taxonomy" id="2491085"/>
    <lineage>
        <taxon>Archaea</taxon>
        <taxon>Methanobacteriati</taxon>
        <taxon>Methanobacteriota</taxon>
        <taxon>Candidatus Methanoliparia</taxon>
        <taxon>Candidatus Methanoliparales</taxon>
        <taxon>Candidatus Methanollivieraceae</taxon>
        <taxon>Candidatus Methanolliviera</taxon>
    </lineage>
</organism>
<evidence type="ECO:0000256" key="4">
    <source>
        <dbReference type="ARBA" id="ARBA00022695"/>
    </source>
</evidence>
<name>A0A520KUT2_9EURY</name>
<evidence type="ECO:0000256" key="2">
    <source>
        <dbReference type="ARBA" id="ARBA00022643"/>
    </source>
</evidence>
<comment type="caution">
    <text evidence="10">The sequence shown here is derived from an EMBL/GenBank/DDBJ whole genome shotgun (WGS) entry which is preliminary data.</text>
</comment>
<comment type="pathway">
    <text evidence="8">Cofactor biosynthesis; FAD biosynthesis; FAD from FMN: step 1/1.</text>
</comment>